<evidence type="ECO:0000256" key="3">
    <source>
        <dbReference type="ARBA" id="ARBA00022679"/>
    </source>
</evidence>
<dbReference type="SUPFAM" id="SSF53335">
    <property type="entry name" value="S-adenosyl-L-methionine-dependent methyltransferases"/>
    <property type="match status" value="1"/>
</dbReference>
<dbReference type="FunFam" id="3.40.50.150:FF:000003">
    <property type="entry name" value="Blast:Protein arginine N-methyltransferase 1"/>
    <property type="match status" value="1"/>
</dbReference>
<dbReference type="Pfam" id="PF13649">
    <property type="entry name" value="Methyltransf_25"/>
    <property type="match status" value="1"/>
</dbReference>
<evidence type="ECO:0000313" key="11">
    <source>
        <dbReference type="Proteomes" id="UP000002729"/>
    </source>
</evidence>
<dbReference type="eggNOG" id="KOG1499">
    <property type="taxonomic scope" value="Eukaryota"/>
</dbReference>
<accession>F0YKC2</accession>
<dbReference type="GO" id="GO:0042054">
    <property type="term" value="F:histone methyltransferase activity"/>
    <property type="evidence" value="ECO:0007669"/>
    <property type="project" value="TreeGrafter"/>
</dbReference>
<dbReference type="AlphaFoldDB" id="F0YKC2"/>
<evidence type="ECO:0000256" key="1">
    <source>
        <dbReference type="ARBA" id="ARBA00011925"/>
    </source>
</evidence>
<dbReference type="GO" id="GO:0032259">
    <property type="term" value="P:methylation"/>
    <property type="evidence" value="ECO:0007669"/>
    <property type="project" value="UniProtKB-KW"/>
</dbReference>
<keyword evidence="2 6" id="KW-0489">Methyltransferase</keyword>
<keyword evidence="11" id="KW-1185">Reference proteome</keyword>
<feature type="region of interest" description="Disordered" evidence="7">
    <location>
        <begin position="223"/>
        <end position="243"/>
    </location>
</feature>
<dbReference type="InterPro" id="IPR055135">
    <property type="entry name" value="PRMT_dom"/>
</dbReference>
<dbReference type="EC" id="2.1.1.319" evidence="1"/>
<dbReference type="GO" id="GO:0005634">
    <property type="term" value="C:nucleus"/>
    <property type="evidence" value="ECO:0007669"/>
    <property type="project" value="TreeGrafter"/>
</dbReference>
<organism evidence="11">
    <name type="scientific">Aureococcus anophagefferens</name>
    <name type="common">Harmful bloom alga</name>
    <dbReference type="NCBI Taxonomy" id="44056"/>
    <lineage>
        <taxon>Eukaryota</taxon>
        <taxon>Sar</taxon>
        <taxon>Stramenopiles</taxon>
        <taxon>Ochrophyta</taxon>
        <taxon>Pelagophyceae</taxon>
        <taxon>Pelagomonadales</taxon>
        <taxon>Pelagomonadaceae</taxon>
        <taxon>Aureococcus</taxon>
    </lineage>
</organism>
<protein>
    <recommendedName>
        <fullName evidence="1">type I protein arginine methyltransferase</fullName>
        <ecNumber evidence="1">2.1.1.319</ecNumber>
    </recommendedName>
</protein>
<dbReference type="PANTHER" id="PTHR11006">
    <property type="entry name" value="PROTEIN ARGININE N-METHYLTRANSFERASE"/>
    <property type="match status" value="1"/>
</dbReference>
<name>F0YKC2_AURAN</name>
<dbReference type="Pfam" id="PF22528">
    <property type="entry name" value="PRMT_C"/>
    <property type="match status" value="1"/>
</dbReference>
<dbReference type="OMA" id="WEASSDF"/>
<evidence type="ECO:0000256" key="4">
    <source>
        <dbReference type="ARBA" id="ARBA00022691"/>
    </source>
</evidence>
<dbReference type="PROSITE" id="PS51678">
    <property type="entry name" value="SAM_MT_PRMT"/>
    <property type="match status" value="1"/>
</dbReference>
<dbReference type="Gene3D" id="2.70.160.11">
    <property type="entry name" value="Hnrnp arginine n-methyltransferase1"/>
    <property type="match status" value="1"/>
</dbReference>
<dbReference type="InParanoid" id="F0YKC2"/>
<feature type="domain" description="Protein arginine N-methyltransferase" evidence="9">
    <location>
        <begin position="260"/>
        <end position="309"/>
    </location>
</feature>
<dbReference type="CDD" id="cd02440">
    <property type="entry name" value="AdoMet_MTases"/>
    <property type="match status" value="1"/>
</dbReference>
<reference evidence="10 11" key="1">
    <citation type="journal article" date="2011" name="Proc. Natl. Acad. Sci. U.S.A.">
        <title>Niche of harmful alga Aureococcus anophagefferens revealed through ecogenomics.</title>
        <authorList>
            <person name="Gobler C.J."/>
            <person name="Berry D.L."/>
            <person name="Dyhrman S.T."/>
            <person name="Wilhelm S.W."/>
            <person name="Salamov A."/>
            <person name="Lobanov A.V."/>
            <person name="Zhang Y."/>
            <person name="Collier J.L."/>
            <person name="Wurch L.L."/>
            <person name="Kustka A.B."/>
            <person name="Dill B.D."/>
            <person name="Shah M."/>
            <person name="VerBerkmoes N.C."/>
            <person name="Kuo A."/>
            <person name="Terry A."/>
            <person name="Pangilinan J."/>
            <person name="Lindquist E.A."/>
            <person name="Lucas S."/>
            <person name="Paulsen I.T."/>
            <person name="Hattenrath-Lehmann T.K."/>
            <person name="Talmage S.C."/>
            <person name="Walker E.A."/>
            <person name="Koch F."/>
            <person name="Burson A.M."/>
            <person name="Marcoval M.A."/>
            <person name="Tang Y.Z."/>
            <person name="Lecleir G.R."/>
            <person name="Coyne K.J."/>
            <person name="Berg G.M."/>
            <person name="Bertrand E.M."/>
            <person name="Saito M.A."/>
            <person name="Gladyshev V.N."/>
            <person name="Grigoriev I.V."/>
        </authorList>
    </citation>
    <scope>NUCLEOTIDE SEQUENCE [LARGE SCALE GENOMIC DNA]</scope>
    <source>
        <strain evidence="11">CCMP 1984</strain>
    </source>
</reference>
<dbReference type="KEGG" id="aaf:AURANDRAFT_32539"/>
<dbReference type="EMBL" id="GL833151">
    <property type="protein sequence ID" value="EGB04433.1"/>
    <property type="molecule type" value="Genomic_DNA"/>
</dbReference>
<evidence type="ECO:0000313" key="10">
    <source>
        <dbReference type="EMBL" id="EGB04433.1"/>
    </source>
</evidence>
<evidence type="ECO:0000256" key="6">
    <source>
        <dbReference type="PROSITE-ProRule" id="PRU01015"/>
    </source>
</evidence>
<dbReference type="PANTHER" id="PTHR11006:SF68">
    <property type="entry name" value="PROTEIN ARGININE N-METHYLTRANSFERASE PRMT10"/>
    <property type="match status" value="1"/>
</dbReference>
<sequence length="366" mass="39736">MKGSEAAKASDYANYFSSYAFIYHQKQMLSDGARMRAYRDAILGNPECFAGKVVLDVGAGSGILSMWAAQAGAKRVIACEFTKMADHAEALVAANGLQDVVEVRRSAAETLDLKKGDVDVIVSEWMGYFLLRESMLDSVIYARDHYLKDGGALFPNRAALFWAPASLHGARPRGRRPASRDADAMADWDAFQDATRADFGVDVSVLRAPYVAEQDDYYLRPAARHGAAGPGDPRRASARASSVDSRGIEDAPFRFPVPLDRCAAFAGWFDTYFEGSPSCPAKNPVTLSTSPADGYTHWGQQVFFVPPAKVEAAVADAGGHPRGPSSTVGTISLRRQKEAVRLYNIAVKLEVVPDDPTTLDLDWELS</sequence>
<dbReference type="Gene3D" id="3.40.50.150">
    <property type="entry name" value="Vaccinia Virus protein VP39"/>
    <property type="match status" value="1"/>
</dbReference>
<evidence type="ECO:0000259" key="8">
    <source>
        <dbReference type="Pfam" id="PF13649"/>
    </source>
</evidence>
<dbReference type="GO" id="GO:0035242">
    <property type="term" value="F:protein-arginine omega-N asymmetric methyltransferase activity"/>
    <property type="evidence" value="ECO:0007669"/>
    <property type="project" value="UniProtKB-EC"/>
</dbReference>
<dbReference type="InterPro" id="IPR041698">
    <property type="entry name" value="Methyltransf_25"/>
</dbReference>
<gene>
    <name evidence="10" type="ORF">AURANDRAFT_32539</name>
</gene>
<feature type="domain" description="Methyltransferase" evidence="8">
    <location>
        <begin position="54"/>
        <end position="151"/>
    </location>
</feature>
<dbReference type="GeneID" id="20221158"/>
<evidence type="ECO:0000256" key="5">
    <source>
        <dbReference type="ARBA" id="ARBA00049303"/>
    </source>
</evidence>
<dbReference type="InterPro" id="IPR025799">
    <property type="entry name" value="Arg_MeTrfase"/>
</dbReference>
<comment type="catalytic activity">
    <reaction evidence="5">
        <text>L-arginyl-[protein] + S-adenosyl-L-methionine = N(omega)-methyl-L-arginyl-[protein] + S-adenosyl-L-homocysteine + H(+)</text>
        <dbReference type="Rhea" id="RHEA:48100"/>
        <dbReference type="Rhea" id="RHEA-COMP:10532"/>
        <dbReference type="Rhea" id="RHEA-COMP:11990"/>
        <dbReference type="ChEBI" id="CHEBI:15378"/>
        <dbReference type="ChEBI" id="CHEBI:29965"/>
        <dbReference type="ChEBI" id="CHEBI:57856"/>
        <dbReference type="ChEBI" id="CHEBI:59789"/>
        <dbReference type="ChEBI" id="CHEBI:65280"/>
    </reaction>
    <physiologicalReaction direction="left-to-right" evidence="5">
        <dbReference type="Rhea" id="RHEA:48101"/>
    </physiologicalReaction>
</comment>
<evidence type="ECO:0000256" key="2">
    <source>
        <dbReference type="ARBA" id="ARBA00022603"/>
    </source>
</evidence>
<keyword evidence="3 6" id="KW-0808">Transferase</keyword>
<proteinExistence type="predicted"/>
<dbReference type="RefSeq" id="XP_009040820.1">
    <property type="nucleotide sequence ID" value="XM_009042572.1"/>
</dbReference>
<evidence type="ECO:0000256" key="7">
    <source>
        <dbReference type="SAM" id="MobiDB-lite"/>
    </source>
</evidence>
<keyword evidence="4 6" id="KW-0949">S-adenosyl-L-methionine</keyword>
<dbReference type="Proteomes" id="UP000002729">
    <property type="component" value="Unassembled WGS sequence"/>
</dbReference>
<dbReference type="InterPro" id="IPR029063">
    <property type="entry name" value="SAM-dependent_MTases_sf"/>
</dbReference>
<evidence type="ECO:0000259" key="9">
    <source>
        <dbReference type="Pfam" id="PF22528"/>
    </source>
</evidence>
<dbReference type="OrthoDB" id="7848332at2759"/>